<keyword evidence="6" id="KW-1185">Reference proteome</keyword>
<dbReference type="PANTHER" id="PTHR11986">
    <property type="entry name" value="AMINOTRANSFERASE CLASS III"/>
    <property type="match status" value="1"/>
</dbReference>
<evidence type="ECO:0000313" key="6">
    <source>
        <dbReference type="Proteomes" id="UP001202328"/>
    </source>
</evidence>
<dbReference type="EMBL" id="JAJJMB010005545">
    <property type="protein sequence ID" value="KAI3938366.1"/>
    <property type="molecule type" value="Genomic_DNA"/>
</dbReference>
<dbReference type="PANTHER" id="PTHR11986:SF79">
    <property type="entry name" value="ACETYLORNITHINE AMINOTRANSFERASE, MITOCHONDRIAL"/>
    <property type="match status" value="1"/>
</dbReference>
<dbReference type="SUPFAM" id="SSF53383">
    <property type="entry name" value="PLP-dependent transferases"/>
    <property type="match status" value="1"/>
</dbReference>
<protein>
    <submittedName>
        <fullName evidence="5">Uncharacterized protein</fullName>
    </submittedName>
</protein>
<comment type="similarity">
    <text evidence="2">Belongs to the class-III pyridoxal-phosphate-dependent aminotransferase family.</text>
</comment>
<dbReference type="InterPro" id="IPR015421">
    <property type="entry name" value="PyrdxlP-dep_Trfase_major"/>
</dbReference>
<dbReference type="Pfam" id="PF00202">
    <property type="entry name" value="Aminotran_3"/>
    <property type="match status" value="1"/>
</dbReference>
<organism evidence="5 6">
    <name type="scientific">Papaver atlanticum</name>
    <dbReference type="NCBI Taxonomy" id="357466"/>
    <lineage>
        <taxon>Eukaryota</taxon>
        <taxon>Viridiplantae</taxon>
        <taxon>Streptophyta</taxon>
        <taxon>Embryophyta</taxon>
        <taxon>Tracheophyta</taxon>
        <taxon>Spermatophyta</taxon>
        <taxon>Magnoliopsida</taxon>
        <taxon>Ranunculales</taxon>
        <taxon>Papaveraceae</taxon>
        <taxon>Papaveroideae</taxon>
        <taxon>Papaver</taxon>
    </lineage>
</organism>
<evidence type="ECO:0000256" key="2">
    <source>
        <dbReference type="ARBA" id="ARBA00008954"/>
    </source>
</evidence>
<dbReference type="Proteomes" id="UP001202328">
    <property type="component" value="Unassembled WGS sequence"/>
</dbReference>
<dbReference type="InterPro" id="IPR015424">
    <property type="entry name" value="PyrdxlP-dep_Trfase"/>
</dbReference>
<evidence type="ECO:0000256" key="3">
    <source>
        <dbReference type="ARBA" id="ARBA00022576"/>
    </source>
</evidence>
<dbReference type="GO" id="GO:0008483">
    <property type="term" value="F:transaminase activity"/>
    <property type="evidence" value="ECO:0007669"/>
    <property type="project" value="UniProtKB-KW"/>
</dbReference>
<dbReference type="InterPro" id="IPR050103">
    <property type="entry name" value="Class-III_PLP-dep_AT"/>
</dbReference>
<dbReference type="AlphaFoldDB" id="A0AAD4XNU8"/>
<evidence type="ECO:0000313" key="5">
    <source>
        <dbReference type="EMBL" id="KAI3938366.1"/>
    </source>
</evidence>
<evidence type="ECO:0000256" key="4">
    <source>
        <dbReference type="ARBA" id="ARBA00022679"/>
    </source>
</evidence>
<dbReference type="InterPro" id="IPR005814">
    <property type="entry name" value="Aminotrans_3"/>
</dbReference>
<name>A0AAD4XNU8_9MAGN</name>
<dbReference type="GO" id="GO:0042802">
    <property type="term" value="F:identical protein binding"/>
    <property type="evidence" value="ECO:0007669"/>
    <property type="project" value="TreeGrafter"/>
</dbReference>
<accession>A0AAD4XNU8</accession>
<comment type="cofactor">
    <cofactor evidence="1">
        <name>pyridoxal 5'-phosphate</name>
        <dbReference type="ChEBI" id="CHEBI:597326"/>
    </cofactor>
</comment>
<keyword evidence="4" id="KW-0808">Transferase</keyword>
<sequence length="97" mass="11327">SIRKYLRSEEQNHMIFLESKCFESREGSLSRPTFLLMSVMSTSQCLSTVSMQLELAKRLMDGSFGDRVFFSNSGTKANEAAIKFVRKYQRFHKLFVW</sequence>
<dbReference type="GO" id="GO:0009570">
    <property type="term" value="C:chloroplast stroma"/>
    <property type="evidence" value="ECO:0007669"/>
    <property type="project" value="TreeGrafter"/>
</dbReference>
<keyword evidence="3" id="KW-0032">Aminotransferase</keyword>
<comment type="caution">
    <text evidence="5">The sequence shown here is derived from an EMBL/GenBank/DDBJ whole genome shotgun (WGS) entry which is preliminary data.</text>
</comment>
<feature type="non-terminal residue" evidence="5">
    <location>
        <position position="1"/>
    </location>
</feature>
<dbReference type="Gene3D" id="3.40.640.10">
    <property type="entry name" value="Type I PLP-dependent aspartate aminotransferase-like (Major domain)"/>
    <property type="match status" value="1"/>
</dbReference>
<dbReference type="GO" id="GO:0030170">
    <property type="term" value="F:pyridoxal phosphate binding"/>
    <property type="evidence" value="ECO:0007669"/>
    <property type="project" value="InterPro"/>
</dbReference>
<reference evidence="5" key="1">
    <citation type="submission" date="2022-04" db="EMBL/GenBank/DDBJ databases">
        <title>A functionally conserved STORR gene fusion in Papaver species that diverged 16.8 million years ago.</title>
        <authorList>
            <person name="Catania T."/>
        </authorList>
    </citation>
    <scope>NUCLEOTIDE SEQUENCE</scope>
    <source>
        <strain evidence="5">S-188037</strain>
    </source>
</reference>
<evidence type="ECO:0000256" key="1">
    <source>
        <dbReference type="ARBA" id="ARBA00001933"/>
    </source>
</evidence>
<gene>
    <name evidence="5" type="ORF">MKW98_015265</name>
</gene>
<proteinExistence type="inferred from homology"/>